<dbReference type="HAMAP" id="MF_00097">
    <property type="entry name" value="TMP_synthase"/>
    <property type="match status" value="1"/>
</dbReference>
<proteinExistence type="inferred from homology"/>
<feature type="binding site" evidence="10">
    <location>
        <position position="97"/>
    </location>
    <ligand>
        <name>Mg(2+)</name>
        <dbReference type="ChEBI" id="CHEBI:18420"/>
    </ligand>
</feature>
<feature type="binding site" evidence="10">
    <location>
        <begin position="45"/>
        <end position="49"/>
    </location>
    <ligand>
        <name>4-amino-2-methyl-5-(diphosphooxymethyl)pyrimidine</name>
        <dbReference type="ChEBI" id="CHEBI:57841"/>
    </ligand>
</feature>
<dbReference type="GO" id="GO:0009229">
    <property type="term" value="P:thiamine diphosphate biosynthetic process"/>
    <property type="evidence" value="ECO:0007669"/>
    <property type="project" value="UniProtKB-UniRule"/>
</dbReference>
<dbReference type="CDD" id="cd00564">
    <property type="entry name" value="TMP_TenI"/>
    <property type="match status" value="1"/>
</dbReference>
<protein>
    <recommendedName>
        <fullName evidence="10">Thiamine-phosphate synthase</fullName>
        <shortName evidence="10">TP synthase</shortName>
        <shortName evidence="10">TPS</shortName>
        <ecNumber evidence="10">2.5.1.3</ecNumber>
    </recommendedName>
    <alternativeName>
        <fullName evidence="10">Thiamine-phosphate pyrophosphorylase</fullName>
        <shortName evidence="10">TMP pyrophosphorylase</shortName>
        <shortName evidence="10">TMP-PPase</shortName>
    </alternativeName>
</protein>
<dbReference type="AlphaFoldDB" id="A0A8I1MUY9"/>
<feature type="binding site" evidence="10">
    <location>
        <position position="77"/>
    </location>
    <ligand>
        <name>4-amino-2-methyl-5-(diphosphooxymethyl)pyrimidine</name>
        <dbReference type="ChEBI" id="CHEBI:57841"/>
    </ligand>
</feature>
<organism evidence="14 15">
    <name type="scientific">Thiomonas arsenitoxydans (strain DSM 22701 / CIP 110005 / 3As)</name>
    <dbReference type="NCBI Taxonomy" id="426114"/>
    <lineage>
        <taxon>Bacteria</taxon>
        <taxon>Pseudomonadati</taxon>
        <taxon>Pseudomonadota</taxon>
        <taxon>Betaproteobacteria</taxon>
        <taxon>Burkholderiales</taxon>
        <taxon>Thiomonas</taxon>
    </lineage>
</organism>
<comment type="cofactor">
    <cofactor evidence="10">
        <name>Mg(2+)</name>
        <dbReference type="ChEBI" id="CHEBI:18420"/>
    </cofactor>
    <text evidence="10">Binds 1 Mg(2+) ion per subunit.</text>
</comment>
<comment type="catalytic activity">
    <reaction evidence="7 10 11">
        <text>4-methyl-5-(2-phosphooxyethyl)-thiazole + 4-amino-2-methyl-5-(diphosphooxymethyl)pyrimidine + H(+) = thiamine phosphate + diphosphate</text>
        <dbReference type="Rhea" id="RHEA:22328"/>
        <dbReference type="ChEBI" id="CHEBI:15378"/>
        <dbReference type="ChEBI" id="CHEBI:33019"/>
        <dbReference type="ChEBI" id="CHEBI:37575"/>
        <dbReference type="ChEBI" id="CHEBI:57841"/>
        <dbReference type="ChEBI" id="CHEBI:58296"/>
        <dbReference type="EC" id="2.5.1.3"/>
    </reaction>
</comment>
<feature type="binding site" evidence="10">
    <location>
        <position position="115"/>
    </location>
    <ligand>
        <name>4-amino-2-methyl-5-(diphosphooxymethyl)pyrimidine</name>
        <dbReference type="ChEBI" id="CHEBI:57841"/>
    </ligand>
</feature>
<evidence type="ECO:0000256" key="8">
    <source>
        <dbReference type="ARBA" id="ARBA00047851"/>
    </source>
</evidence>
<evidence type="ECO:0000256" key="7">
    <source>
        <dbReference type="ARBA" id="ARBA00047334"/>
    </source>
</evidence>
<evidence type="ECO:0000313" key="14">
    <source>
        <dbReference type="EMBL" id="MBN8742798.1"/>
    </source>
</evidence>
<keyword evidence="5 10" id="KW-0460">Magnesium</keyword>
<dbReference type="GO" id="GO:0004789">
    <property type="term" value="F:thiamine-phosphate diphosphorylase activity"/>
    <property type="evidence" value="ECO:0007669"/>
    <property type="project" value="UniProtKB-UniRule"/>
</dbReference>
<keyword evidence="3 10" id="KW-0808">Transferase</keyword>
<feature type="binding site" evidence="10">
    <location>
        <begin position="141"/>
        <end position="143"/>
    </location>
    <ligand>
        <name>2-[(2R,5Z)-2-carboxy-4-methylthiazol-5(2H)-ylidene]ethyl phosphate</name>
        <dbReference type="ChEBI" id="CHEBI:62899"/>
    </ligand>
</feature>
<feature type="binding site" evidence="10">
    <location>
        <position position="78"/>
    </location>
    <ligand>
        <name>Mg(2+)</name>
        <dbReference type="ChEBI" id="CHEBI:18420"/>
    </ligand>
</feature>
<dbReference type="InterPro" id="IPR013785">
    <property type="entry name" value="Aldolase_TIM"/>
</dbReference>
<comment type="caution">
    <text evidence="10">Lacks conserved residue(s) required for the propagation of feature annotation.</text>
</comment>
<evidence type="ECO:0000256" key="10">
    <source>
        <dbReference type="HAMAP-Rule" id="MF_00097"/>
    </source>
</evidence>
<keyword evidence="4 10" id="KW-0479">Metal-binding</keyword>
<reference evidence="14" key="1">
    <citation type="submission" date="2021-02" db="EMBL/GenBank/DDBJ databases">
        <title>Thiocyanate and organic carbon inputs drive convergent selection for specific autotrophic Afipia and Thiobacillus strains within complex microbiomes.</title>
        <authorList>
            <person name="Huddy R.J."/>
            <person name="Sachdeva R."/>
            <person name="Kadzinga F."/>
            <person name="Kantor R.S."/>
            <person name="Harrison S.T.L."/>
            <person name="Banfield J.F."/>
        </authorList>
    </citation>
    <scope>NUCLEOTIDE SEQUENCE</scope>
    <source>
        <strain evidence="14">SCN18_13_7_16_R3_B_64_19</strain>
    </source>
</reference>
<evidence type="ECO:0000256" key="9">
    <source>
        <dbReference type="ARBA" id="ARBA00047883"/>
    </source>
</evidence>
<dbReference type="Gene3D" id="3.20.20.70">
    <property type="entry name" value="Aldolase class I"/>
    <property type="match status" value="1"/>
</dbReference>
<evidence type="ECO:0000256" key="12">
    <source>
        <dbReference type="RuleBase" id="RU004253"/>
    </source>
</evidence>
<evidence type="ECO:0000259" key="13">
    <source>
        <dbReference type="Pfam" id="PF02581"/>
    </source>
</evidence>
<gene>
    <name evidence="10 14" type="primary">thiE</name>
    <name evidence="14" type="ORF">J0I24_00665</name>
</gene>
<dbReference type="RefSeq" id="WP_276726895.1">
    <property type="nucleotide sequence ID" value="NZ_JAFKMR010000009.1"/>
</dbReference>
<dbReference type="EMBL" id="JAFKMR010000009">
    <property type="protein sequence ID" value="MBN8742798.1"/>
    <property type="molecule type" value="Genomic_DNA"/>
</dbReference>
<dbReference type="GO" id="GO:0005737">
    <property type="term" value="C:cytoplasm"/>
    <property type="evidence" value="ECO:0007669"/>
    <property type="project" value="TreeGrafter"/>
</dbReference>
<evidence type="ECO:0000256" key="6">
    <source>
        <dbReference type="ARBA" id="ARBA00022977"/>
    </source>
</evidence>
<evidence type="ECO:0000256" key="1">
    <source>
        <dbReference type="ARBA" id="ARBA00003814"/>
    </source>
</evidence>
<name>A0A8I1MUY9_THIA3</name>
<evidence type="ECO:0000256" key="3">
    <source>
        <dbReference type="ARBA" id="ARBA00022679"/>
    </source>
</evidence>
<comment type="similarity">
    <text evidence="10 11">Belongs to the thiamine-phosphate synthase family.</text>
</comment>
<dbReference type="Pfam" id="PF02581">
    <property type="entry name" value="TMP-TENI"/>
    <property type="match status" value="1"/>
</dbReference>
<dbReference type="NCBIfam" id="TIGR00693">
    <property type="entry name" value="thiE"/>
    <property type="match status" value="1"/>
</dbReference>
<evidence type="ECO:0000256" key="2">
    <source>
        <dbReference type="ARBA" id="ARBA00005165"/>
    </source>
</evidence>
<dbReference type="GO" id="GO:0009228">
    <property type="term" value="P:thiamine biosynthetic process"/>
    <property type="evidence" value="ECO:0007669"/>
    <property type="project" value="UniProtKB-KW"/>
</dbReference>
<comment type="catalytic activity">
    <reaction evidence="9 10 11">
        <text>2-[(2R,5Z)-2-carboxy-4-methylthiazol-5(2H)-ylidene]ethyl phosphate + 4-amino-2-methyl-5-(diphosphooxymethyl)pyrimidine + 2 H(+) = thiamine phosphate + CO2 + diphosphate</text>
        <dbReference type="Rhea" id="RHEA:47844"/>
        <dbReference type="ChEBI" id="CHEBI:15378"/>
        <dbReference type="ChEBI" id="CHEBI:16526"/>
        <dbReference type="ChEBI" id="CHEBI:33019"/>
        <dbReference type="ChEBI" id="CHEBI:37575"/>
        <dbReference type="ChEBI" id="CHEBI:57841"/>
        <dbReference type="ChEBI" id="CHEBI:62899"/>
        <dbReference type="EC" id="2.5.1.3"/>
    </reaction>
</comment>
<keyword evidence="6 10" id="KW-0784">Thiamine biosynthesis</keyword>
<dbReference type="PANTHER" id="PTHR20857">
    <property type="entry name" value="THIAMINE-PHOSPHATE PYROPHOSPHORYLASE"/>
    <property type="match status" value="1"/>
</dbReference>
<comment type="caution">
    <text evidence="14">The sequence shown here is derived from an EMBL/GenBank/DDBJ whole genome shotgun (WGS) entry which is preliminary data.</text>
</comment>
<dbReference type="Proteomes" id="UP000664800">
    <property type="component" value="Unassembled WGS sequence"/>
</dbReference>
<comment type="function">
    <text evidence="1 10">Condenses 4-methyl-5-(beta-hydroxyethyl)thiazole monophosphate (THZ-P) and 2-methyl-4-amino-5-hydroxymethyl pyrimidine pyrophosphate (HMP-PP) to form thiamine monophosphate (TMP).</text>
</comment>
<feature type="domain" description="Thiamine phosphate synthase/TenI" evidence="13">
    <location>
        <begin position="15"/>
        <end position="195"/>
    </location>
</feature>
<comment type="catalytic activity">
    <reaction evidence="8 10 11">
        <text>2-(2-carboxy-4-methylthiazol-5-yl)ethyl phosphate + 4-amino-2-methyl-5-(diphosphooxymethyl)pyrimidine + 2 H(+) = thiamine phosphate + CO2 + diphosphate</text>
        <dbReference type="Rhea" id="RHEA:47848"/>
        <dbReference type="ChEBI" id="CHEBI:15378"/>
        <dbReference type="ChEBI" id="CHEBI:16526"/>
        <dbReference type="ChEBI" id="CHEBI:33019"/>
        <dbReference type="ChEBI" id="CHEBI:37575"/>
        <dbReference type="ChEBI" id="CHEBI:57841"/>
        <dbReference type="ChEBI" id="CHEBI:62890"/>
        <dbReference type="EC" id="2.5.1.3"/>
    </reaction>
</comment>
<feature type="binding site" evidence="10">
    <location>
        <position position="172"/>
    </location>
    <ligand>
        <name>2-[(2R,5Z)-2-carboxy-4-methylthiazol-5(2H)-ylidene]ethyl phosphate</name>
        <dbReference type="ChEBI" id="CHEBI:62899"/>
    </ligand>
</feature>
<evidence type="ECO:0000256" key="5">
    <source>
        <dbReference type="ARBA" id="ARBA00022842"/>
    </source>
</evidence>
<evidence type="ECO:0000313" key="15">
    <source>
        <dbReference type="Proteomes" id="UP000664800"/>
    </source>
</evidence>
<dbReference type="UniPathway" id="UPA00060">
    <property type="reaction ID" value="UER00141"/>
</dbReference>
<feature type="binding site" evidence="10">
    <location>
        <position position="144"/>
    </location>
    <ligand>
        <name>4-amino-2-methyl-5-(diphosphooxymethyl)pyrimidine</name>
        <dbReference type="ChEBI" id="CHEBI:57841"/>
    </ligand>
</feature>
<dbReference type="InterPro" id="IPR036206">
    <property type="entry name" value="ThiamineP_synth_sf"/>
</dbReference>
<dbReference type="SUPFAM" id="SSF51391">
    <property type="entry name" value="Thiamin phosphate synthase"/>
    <property type="match status" value="1"/>
</dbReference>
<dbReference type="InterPro" id="IPR034291">
    <property type="entry name" value="TMP_synthase"/>
</dbReference>
<dbReference type="PANTHER" id="PTHR20857:SF15">
    <property type="entry name" value="THIAMINE-PHOSPHATE SYNTHASE"/>
    <property type="match status" value="1"/>
</dbReference>
<dbReference type="GO" id="GO:0000287">
    <property type="term" value="F:magnesium ion binding"/>
    <property type="evidence" value="ECO:0007669"/>
    <property type="project" value="UniProtKB-UniRule"/>
</dbReference>
<evidence type="ECO:0000256" key="4">
    <source>
        <dbReference type="ARBA" id="ARBA00022723"/>
    </source>
</evidence>
<accession>A0A8I1MUY9</accession>
<sequence>MTEAARRWPLAALRLHLVTDAALCGPRGVEAVVAAAVRGGATCVQLREKQLDTRPFVERARALKALLAPLGVPLIINDRLDVALAAGADGVHVGQSDLPPENVRRLMPHALIGLSVENPEQVRAAADMPVDYLGVSPVFSTPSKQDTAPALGLEGLRAMRALTDLPLIAIGGIDLNNAAQVLAAGADGLAVVRALCAAPDPAAAAQALRQLTDSSTFVHS</sequence>
<dbReference type="EC" id="2.5.1.3" evidence="10"/>
<dbReference type="InterPro" id="IPR022998">
    <property type="entry name" value="ThiamineP_synth_TenI"/>
</dbReference>
<dbReference type="FunFam" id="3.20.20.70:FF:000096">
    <property type="entry name" value="Thiamine-phosphate synthase"/>
    <property type="match status" value="1"/>
</dbReference>
<comment type="pathway">
    <text evidence="2 10 12">Cofactor biosynthesis; thiamine diphosphate biosynthesis; thiamine phosphate from 4-amino-2-methyl-5-diphosphomethylpyrimidine and 4-methyl-5-(2-phosphoethyl)-thiazole: step 1/1.</text>
</comment>
<evidence type="ECO:0000256" key="11">
    <source>
        <dbReference type="RuleBase" id="RU003826"/>
    </source>
</evidence>